<feature type="transmembrane region" description="Helical" evidence="1">
    <location>
        <begin position="122"/>
        <end position="144"/>
    </location>
</feature>
<dbReference type="Proteomes" id="UP001222027">
    <property type="component" value="Unassembled WGS sequence"/>
</dbReference>
<dbReference type="AlphaFoldDB" id="A0AAV8RP31"/>
<organism evidence="2 3">
    <name type="scientific">Ensete ventricosum</name>
    <name type="common">Abyssinian banana</name>
    <name type="synonym">Musa ensete</name>
    <dbReference type="NCBI Taxonomy" id="4639"/>
    <lineage>
        <taxon>Eukaryota</taxon>
        <taxon>Viridiplantae</taxon>
        <taxon>Streptophyta</taxon>
        <taxon>Embryophyta</taxon>
        <taxon>Tracheophyta</taxon>
        <taxon>Spermatophyta</taxon>
        <taxon>Magnoliopsida</taxon>
        <taxon>Liliopsida</taxon>
        <taxon>Zingiberales</taxon>
        <taxon>Musaceae</taxon>
        <taxon>Ensete</taxon>
    </lineage>
</organism>
<reference evidence="2 3" key="1">
    <citation type="submission" date="2022-12" db="EMBL/GenBank/DDBJ databases">
        <title>Chromosome-scale assembly of the Ensete ventricosum genome.</title>
        <authorList>
            <person name="Dussert Y."/>
            <person name="Stocks J."/>
            <person name="Wendawek A."/>
            <person name="Woldeyes F."/>
            <person name="Nichols R.A."/>
            <person name="Borrell J.S."/>
        </authorList>
    </citation>
    <scope>NUCLEOTIDE SEQUENCE [LARGE SCALE GENOMIC DNA]</scope>
    <source>
        <strain evidence="3">cv. Maze</strain>
        <tissue evidence="2">Seeds</tissue>
    </source>
</reference>
<proteinExistence type="predicted"/>
<keyword evidence="1" id="KW-0812">Transmembrane</keyword>
<name>A0AAV8RP31_ENSVE</name>
<keyword evidence="1" id="KW-0472">Membrane</keyword>
<evidence type="ECO:0000313" key="2">
    <source>
        <dbReference type="EMBL" id="KAJ8505253.1"/>
    </source>
</evidence>
<evidence type="ECO:0000313" key="3">
    <source>
        <dbReference type="Proteomes" id="UP001222027"/>
    </source>
</evidence>
<keyword evidence="3" id="KW-1185">Reference proteome</keyword>
<gene>
    <name evidence="2" type="ORF">OPV22_006139</name>
</gene>
<comment type="caution">
    <text evidence="2">The sequence shown here is derived from an EMBL/GenBank/DDBJ whole genome shotgun (WGS) entry which is preliminary data.</text>
</comment>
<dbReference type="EMBL" id="JAQQAF010000002">
    <property type="protein sequence ID" value="KAJ8505253.1"/>
    <property type="molecule type" value="Genomic_DNA"/>
</dbReference>
<evidence type="ECO:0000256" key="1">
    <source>
        <dbReference type="SAM" id="Phobius"/>
    </source>
</evidence>
<keyword evidence="1" id="KW-1133">Transmembrane helix</keyword>
<protein>
    <submittedName>
        <fullName evidence="2">Uncharacterized protein</fullName>
    </submittedName>
</protein>
<accession>A0AAV8RP31</accession>
<sequence>MMHLPGRKRRRRNWLMNCLLLQCTGNDHSVVLSFESKCTTPAVTLALTLKEQGPLEILDLIFYLHRKNTPRPLAVKPRNHASHLVNFASKNQDQDPEMMEMRENLQRWKLALHVSLSPTFDALPLVVVFSATIGTLGYSVPWYGDRKLML</sequence>